<feature type="compositionally biased region" description="Polar residues" evidence="1">
    <location>
        <begin position="62"/>
        <end position="85"/>
    </location>
</feature>
<dbReference type="InterPro" id="IPR041320">
    <property type="entry name" value="CxC1"/>
</dbReference>
<dbReference type="PANTHER" id="PTHR33096:SF1">
    <property type="entry name" value="CXC1-LIKE CYSTEINE CLUSTER ASSOCIATED WITH KDZ TRANSPOSASES DOMAIN-CONTAINING PROTEIN"/>
    <property type="match status" value="1"/>
</dbReference>
<dbReference type="AlphaFoldDB" id="A0A9P7EWT6"/>
<dbReference type="OrthoDB" id="2666777at2759"/>
<dbReference type="GeneID" id="64704561"/>
<accession>A0A9P7EWT6</accession>
<dbReference type="Proteomes" id="UP000823399">
    <property type="component" value="Unassembled WGS sequence"/>
</dbReference>
<sequence>MAPSIPITGPSTPSPHNMQHILITSSMVKRRRRPQKSNNFYLPIAPPLLILPRRKHLTQQSLDMTGRSQQQQPLSDGDTANQHDTPSAGDLLEHEEEGSSFYNSLHYISDGDLLPPSHLNGCQKKLNQWRCWTNEVIPLLITPYFAYLRKSTSLHDQIRPDAEEVAAFQCRSSYIEILRIDCCTCAPAPLQLLGRGYFACAPITPSLAVDLQLLELVKTLFVHITPNTTTWCETLEVFLAGRGYHLTTKDNLCCRFGNTYHWYSVLSPSTEGLTHPSDYLRSRCLICFGLDDWQKSGTLSLQPDVHNCIDACFTQKCSADQRGGGPDPPGPVRSVFLLDEEVASMDAHVQSCRGRPTDQGRKRKRPTATEEDGDGYENADEKHEKASTQFFADTGVMAMLCRHDRVLWLANMMSAGEKQYYALALIKKLFDNLPPEMTVGLLYDIGCQLH</sequence>
<feature type="domain" description="CxC1-like cysteine cluster associated with KDZ transposases" evidence="2">
    <location>
        <begin position="179"/>
        <end position="242"/>
    </location>
</feature>
<dbReference type="EMBL" id="JABBWM010000087">
    <property type="protein sequence ID" value="KAG2092934.1"/>
    <property type="molecule type" value="Genomic_DNA"/>
</dbReference>
<feature type="region of interest" description="Disordered" evidence="1">
    <location>
        <begin position="62"/>
        <end position="94"/>
    </location>
</feature>
<evidence type="ECO:0000313" key="4">
    <source>
        <dbReference type="Proteomes" id="UP000823399"/>
    </source>
</evidence>
<keyword evidence="4" id="KW-1185">Reference proteome</keyword>
<feature type="region of interest" description="Disordered" evidence="1">
    <location>
        <begin position="348"/>
        <end position="384"/>
    </location>
</feature>
<evidence type="ECO:0000256" key="1">
    <source>
        <dbReference type="SAM" id="MobiDB-lite"/>
    </source>
</evidence>
<feature type="compositionally biased region" description="Acidic residues" evidence="1">
    <location>
        <begin position="369"/>
        <end position="378"/>
    </location>
</feature>
<evidence type="ECO:0000313" key="3">
    <source>
        <dbReference type="EMBL" id="KAG2092934.1"/>
    </source>
</evidence>
<reference evidence="3" key="1">
    <citation type="journal article" date="2020" name="New Phytol.">
        <title>Comparative genomics reveals dynamic genome evolution in host specialist ectomycorrhizal fungi.</title>
        <authorList>
            <person name="Lofgren L.A."/>
            <person name="Nguyen N.H."/>
            <person name="Vilgalys R."/>
            <person name="Ruytinx J."/>
            <person name="Liao H.L."/>
            <person name="Branco S."/>
            <person name="Kuo A."/>
            <person name="LaButti K."/>
            <person name="Lipzen A."/>
            <person name="Andreopoulos W."/>
            <person name="Pangilinan J."/>
            <person name="Riley R."/>
            <person name="Hundley H."/>
            <person name="Na H."/>
            <person name="Barry K."/>
            <person name="Grigoriev I.V."/>
            <person name="Stajich J.E."/>
            <person name="Kennedy P.G."/>
        </authorList>
    </citation>
    <scope>NUCLEOTIDE SEQUENCE</scope>
    <source>
        <strain evidence="3">FC423</strain>
    </source>
</reference>
<evidence type="ECO:0000259" key="2">
    <source>
        <dbReference type="Pfam" id="PF18802"/>
    </source>
</evidence>
<organism evidence="3 4">
    <name type="scientific">Suillus discolor</name>
    <dbReference type="NCBI Taxonomy" id="1912936"/>
    <lineage>
        <taxon>Eukaryota</taxon>
        <taxon>Fungi</taxon>
        <taxon>Dikarya</taxon>
        <taxon>Basidiomycota</taxon>
        <taxon>Agaricomycotina</taxon>
        <taxon>Agaricomycetes</taxon>
        <taxon>Agaricomycetidae</taxon>
        <taxon>Boletales</taxon>
        <taxon>Suillineae</taxon>
        <taxon>Suillaceae</taxon>
        <taxon>Suillus</taxon>
    </lineage>
</organism>
<dbReference type="RefSeq" id="XP_041287025.1">
    <property type="nucleotide sequence ID" value="XM_041442302.1"/>
</dbReference>
<protein>
    <recommendedName>
        <fullName evidence="2">CxC1-like cysteine cluster associated with KDZ transposases domain-containing protein</fullName>
    </recommendedName>
</protein>
<proteinExistence type="predicted"/>
<dbReference type="PANTHER" id="PTHR33096">
    <property type="entry name" value="CXC2 DOMAIN-CONTAINING PROTEIN"/>
    <property type="match status" value="1"/>
</dbReference>
<gene>
    <name evidence="3" type="ORF">F5147DRAFT_779498</name>
</gene>
<name>A0A9P7EWT6_9AGAM</name>
<dbReference type="Pfam" id="PF18758">
    <property type="entry name" value="KDZ"/>
    <property type="match status" value="1"/>
</dbReference>
<comment type="caution">
    <text evidence="3">The sequence shown here is derived from an EMBL/GenBank/DDBJ whole genome shotgun (WGS) entry which is preliminary data.</text>
</comment>
<dbReference type="InterPro" id="IPR040521">
    <property type="entry name" value="KDZ"/>
</dbReference>
<dbReference type="Pfam" id="PF18802">
    <property type="entry name" value="CxC1"/>
    <property type="match status" value="1"/>
</dbReference>